<gene>
    <name evidence="1" type="ORF">B0F88_109129</name>
</gene>
<comment type="caution">
    <text evidence="1">The sequence shown here is derived from an EMBL/GenBank/DDBJ whole genome shotgun (WGS) entry which is preliminary data.</text>
</comment>
<dbReference type="Proteomes" id="UP000238071">
    <property type="component" value="Unassembled WGS sequence"/>
</dbReference>
<organism evidence="1 2">
    <name type="scientific">Methylobacter tundripaludum</name>
    <dbReference type="NCBI Taxonomy" id="173365"/>
    <lineage>
        <taxon>Bacteria</taxon>
        <taxon>Pseudomonadati</taxon>
        <taxon>Pseudomonadota</taxon>
        <taxon>Gammaproteobacteria</taxon>
        <taxon>Methylococcales</taxon>
        <taxon>Methylococcaceae</taxon>
        <taxon>Methylobacter</taxon>
    </lineage>
</organism>
<dbReference type="EMBL" id="PTIY01000009">
    <property type="protein sequence ID" value="PPK70028.1"/>
    <property type="molecule type" value="Genomic_DNA"/>
</dbReference>
<proteinExistence type="predicted"/>
<sequence length="48" mass="5500">MNEHKELQLCEPEVKETLQIPDQDDLYPGSFFRIPGPPMLGKTGWSLN</sequence>
<dbReference type="AlphaFoldDB" id="A0A2S6GXU8"/>
<evidence type="ECO:0000313" key="2">
    <source>
        <dbReference type="Proteomes" id="UP000238071"/>
    </source>
</evidence>
<accession>A0A2S6GXU8</accession>
<keyword evidence="2" id="KW-1185">Reference proteome</keyword>
<protein>
    <submittedName>
        <fullName evidence="1">Uncharacterized protein</fullName>
    </submittedName>
</protein>
<evidence type="ECO:0000313" key="1">
    <source>
        <dbReference type="EMBL" id="PPK70028.1"/>
    </source>
</evidence>
<dbReference type="RefSeq" id="WP_181049895.1">
    <property type="nucleotide sequence ID" value="NZ_PTIY01000009.1"/>
</dbReference>
<name>A0A2S6GXU8_9GAMM</name>
<reference evidence="1 2" key="1">
    <citation type="submission" date="2018-02" db="EMBL/GenBank/DDBJ databases">
        <title>Subsurface microbial communities from deep shales in Ohio and West Virginia, USA.</title>
        <authorList>
            <person name="Wrighton K."/>
        </authorList>
    </citation>
    <scope>NUCLEOTIDE SEQUENCE [LARGE SCALE GENOMIC DNA]</scope>
    <source>
        <strain evidence="1 2">OWC-G53F</strain>
    </source>
</reference>